<feature type="compositionally biased region" description="Polar residues" evidence="1">
    <location>
        <begin position="244"/>
        <end position="255"/>
    </location>
</feature>
<keyword evidence="2" id="KW-0812">Transmembrane</keyword>
<organism evidence="3 4">
    <name type="scientific">Aspergillus leporis</name>
    <dbReference type="NCBI Taxonomy" id="41062"/>
    <lineage>
        <taxon>Eukaryota</taxon>
        <taxon>Fungi</taxon>
        <taxon>Dikarya</taxon>
        <taxon>Ascomycota</taxon>
        <taxon>Pezizomycotina</taxon>
        <taxon>Eurotiomycetes</taxon>
        <taxon>Eurotiomycetidae</taxon>
        <taxon>Eurotiales</taxon>
        <taxon>Aspergillaceae</taxon>
        <taxon>Aspergillus</taxon>
        <taxon>Aspergillus subgen. Circumdati</taxon>
    </lineage>
</organism>
<accession>A0A5N5WW13</accession>
<evidence type="ECO:0000313" key="3">
    <source>
        <dbReference type="EMBL" id="KAB8072701.1"/>
    </source>
</evidence>
<feature type="region of interest" description="Disordered" evidence="1">
    <location>
        <begin position="212"/>
        <end position="286"/>
    </location>
</feature>
<name>A0A5N5WW13_9EURO</name>
<keyword evidence="2" id="KW-1133">Transmembrane helix</keyword>
<evidence type="ECO:0000313" key="4">
    <source>
        <dbReference type="Proteomes" id="UP000326565"/>
    </source>
</evidence>
<feature type="transmembrane region" description="Helical" evidence="2">
    <location>
        <begin position="169"/>
        <end position="190"/>
    </location>
</feature>
<feature type="compositionally biased region" description="Polar residues" evidence="1">
    <location>
        <begin position="212"/>
        <end position="223"/>
    </location>
</feature>
<sequence>MAPRPLAWIANSVAVQSTSRLFYLFLITFVLSLSVRADDDTSLLPSAASDSFPQCALSCSILQQAQSACIPPSAPANGRSTYVSCFCQSSLISSLHNSADGTCTDTCTNASDRSLLKTWYTNFCSSGGKSTTSDSTAASSSSASTSTSGAKSQNSYPAPPTWWSTHYQWVIMVIVLIVGFSALAALGVWLKRRHDAKYPNLYHAGSGSNSGLLFNRGQNSSPGPKQPGQFMPTPSPVNHPEYANTDSVASSSNTDVAAPRTRTPLRLQKTPQPTDEGDVEIREVPR</sequence>
<keyword evidence="2" id="KW-0472">Membrane</keyword>
<feature type="region of interest" description="Disordered" evidence="1">
    <location>
        <begin position="127"/>
        <end position="156"/>
    </location>
</feature>
<dbReference type="EMBL" id="ML732241">
    <property type="protein sequence ID" value="KAB8072701.1"/>
    <property type="molecule type" value="Genomic_DNA"/>
</dbReference>
<evidence type="ECO:0008006" key="5">
    <source>
        <dbReference type="Google" id="ProtNLM"/>
    </source>
</evidence>
<reference evidence="3 4" key="1">
    <citation type="submission" date="2019-04" db="EMBL/GenBank/DDBJ databases">
        <title>Friends and foes A comparative genomics study of 23 Aspergillus species from section Flavi.</title>
        <authorList>
            <consortium name="DOE Joint Genome Institute"/>
            <person name="Kjaerbolling I."/>
            <person name="Vesth T."/>
            <person name="Frisvad J.C."/>
            <person name="Nybo J.L."/>
            <person name="Theobald S."/>
            <person name="Kildgaard S."/>
            <person name="Isbrandt T."/>
            <person name="Kuo A."/>
            <person name="Sato A."/>
            <person name="Lyhne E.K."/>
            <person name="Kogle M.E."/>
            <person name="Wiebenga A."/>
            <person name="Kun R.S."/>
            <person name="Lubbers R.J."/>
            <person name="Makela M.R."/>
            <person name="Barry K."/>
            <person name="Chovatia M."/>
            <person name="Clum A."/>
            <person name="Daum C."/>
            <person name="Haridas S."/>
            <person name="He G."/>
            <person name="LaButti K."/>
            <person name="Lipzen A."/>
            <person name="Mondo S."/>
            <person name="Riley R."/>
            <person name="Salamov A."/>
            <person name="Simmons B.A."/>
            <person name="Magnuson J.K."/>
            <person name="Henrissat B."/>
            <person name="Mortensen U.H."/>
            <person name="Larsen T.O."/>
            <person name="Devries R.P."/>
            <person name="Grigoriev I.V."/>
            <person name="Machida M."/>
            <person name="Baker S.E."/>
            <person name="Andersen M.R."/>
        </authorList>
    </citation>
    <scope>NUCLEOTIDE SEQUENCE [LARGE SCALE GENOMIC DNA]</scope>
    <source>
        <strain evidence="3 4">CBS 151.66</strain>
    </source>
</reference>
<proteinExistence type="predicted"/>
<feature type="compositionally biased region" description="Low complexity" evidence="1">
    <location>
        <begin position="127"/>
        <end position="152"/>
    </location>
</feature>
<dbReference type="Proteomes" id="UP000326565">
    <property type="component" value="Unassembled WGS sequence"/>
</dbReference>
<dbReference type="AlphaFoldDB" id="A0A5N5WW13"/>
<protein>
    <recommendedName>
        <fullName evidence="5">Integral membrane protein</fullName>
    </recommendedName>
</protein>
<keyword evidence="4" id="KW-1185">Reference proteome</keyword>
<dbReference type="OrthoDB" id="5426355at2759"/>
<gene>
    <name evidence="3" type="ORF">BDV29DRAFT_148272</name>
</gene>
<evidence type="ECO:0000256" key="1">
    <source>
        <dbReference type="SAM" id="MobiDB-lite"/>
    </source>
</evidence>
<evidence type="ECO:0000256" key="2">
    <source>
        <dbReference type="SAM" id="Phobius"/>
    </source>
</evidence>